<gene>
    <name evidence="3" type="ORF">I6G29_01905</name>
    <name evidence="4" type="ORF">NCTC11997_00429</name>
</gene>
<keyword evidence="1" id="KW-1133">Transmembrane helix</keyword>
<dbReference type="Pfam" id="PF07331">
    <property type="entry name" value="TctB"/>
    <property type="match status" value="1"/>
</dbReference>
<feature type="transmembrane region" description="Helical" evidence="1">
    <location>
        <begin position="7"/>
        <end position="26"/>
    </location>
</feature>
<dbReference type="AlphaFoldDB" id="A0A378XCW3"/>
<evidence type="ECO:0000313" key="5">
    <source>
        <dbReference type="Proteomes" id="UP000254603"/>
    </source>
</evidence>
<dbReference type="Proteomes" id="UP000594903">
    <property type="component" value="Chromosome"/>
</dbReference>
<dbReference type="EMBL" id="CP065725">
    <property type="protein sequence ID" value="QPT40397.1"/>
    <property type="molecule type" value="Genomic_DNA"/>
</dbReference>
<keyword evidence="1" id="KW-0472">Membrane</keyword>
<organism evidence="4 5">
    <name type="scientific">Oligella ureolytica</name>
    <dbReference type="NCBI Taxonomy" id="90244"/>
    <lineage>
        <taxon>Bacteria</taxon>
        <taxon>Pseudomonadati</taxon>
        <taxon>Pseudomonadota</taxon>
        <taxon>Betaproteobacteria</taxon>
        <taxon>Burkholderiales</taxon>
        <taxon>Alcaligenaceae</taxon>
        <taxon>Oligella</taxon>
    </lineage>
</organism>
<keyword evidence="1" id="KW-0812">Transmembrane</keyword>
<feature type="domain" description="DUF1468" evidence="2">
    <location>
        <begin position="11"/>
        <end position="141"/>
    </location>
</feature>
<feature type="transmembrane region" description="Helical" evidence="1">
    <location>
        <begin position="79"/>
        <end position="108"/>
    </location>
</feature>
<proteinExistence type="predicted"/>
<evidence type="ECO:0000256" key="1">
    <source>
        <dbReference type="SAM" id="Phobius"/>
    </source>
</evidence>
<accession>A0A378XCW3</accession>
<keyword evidence="6" id="KW-1185">Reference proteome</keyword>
<reference evidence="4 5" key="1">
    <citation type="submission" date="2018-06" db="EMBL/GenBank/DDBJ databases">
        <authorList>
            <consortium name="Pathogen Informatics"/>
            <person name="Doyle S."/>
        </authorList>
    </citation>
    <scope>NUCLEOTIDE SEQUENCE [LARGE SCALE GENOMIC DNA]</scope>
    <source>
        <strain evidence="4 5">NCTC11997</strain>
    </source>
</reference>
<reference evidence="3 6" key="2">
    <citation type="submission" date="2020-12" db="EMBL/GenBank/DDBJ databases">
        <title>FDA dAtabase for Regulatory Grade micrObial Sequences (FDA-ARGOS): Supporting development and validation of Infectious Disease Dx tests.</title>
        <authorList>
            <person name="Sproer C."/>
            <person name="Gronow S."/>
            <person name="Severitt S."/>
            <person name="Schroder I."/>
            <person name="Tallon L."/>
            <person name="Sadzewicz L."/>
            <person name="Zhao X."/>
            <person name="Boylan J."/>
            <person name="Ott S."/>
            <person name="Bowen H."/>
            <person name="Vavikolanu K."/>
            <person name="Mehta A."/>
            <person name="Aluvathingal J."/>
            <person name="Nadendla S."/>
            <person name="Lowell S."/>
            <person name="Myers T."/>
            <person name="Yan Y."/>
            <person name="Sichtig H."/>
        </authorList>
    </citation>
    <scope>NUCLEOTIDE SEQUENCE [LARGE SCALE GENOMIC DNA]</scope>
    <source>
        <strain evidence="3 6">FDAARGOS_872</strain>
    </source>
</reference>
<dbReference type="Proteomes" id="UP000254603">
    <property type="component" value="Unassembled WGS sequence"/>
</dbReference>
<evidence type="ECO:0000313" key="4">
    <source>
        <dbReference type="EMBL" id="SUA50967.1"/>
    </source>
</evidence>
<feature type="transmembrane region" description="Helical" evidence="1">
    <location>
        <begin position="46"/>
        <end position="67"/>
    </location>
</feature>
<sequence>MKHNDLMEITVGIFFLILGLAMFFYARNHYEVGELSQMGPGFFPSALGIIMAVLGGLISISGIGTSVKARDLNYKPAALITLSIIAFAFLIETIGALIAIAALVFISTATENKLNWRKKLILFIALFIIALLVFKVSLGMNFSLIKGVL</sequence>
<protein>
    <submittedName>
        <fullName evidence="3 4">Tripartite tricarboxylate transporter TctB family</fullName>
    </submittedName>
</protein>
<dbReference type="InterPro" id="IPR009936">
    <property type="entry name" value="DUF1468"/>
</dbReference>
<evidence type="ECO:0000313" key="6">
    <source>
        <dbReference type="Proteomes" id="UP000594903"/>
    </source>
</evidence>
<dbReference type="STRING" id="1122619.GCA_000373745_00991"/>
<feature type="transmembrane region" description="Helical" evidence="1">
    <location>
        <begin position="120"/>
        <end position="144"/>
    </location>
</feature>
<evidence type="ECO:0000259" key="2">
    <source>
        <dbReference type="Pfam" id="PF07331"/>
    </source>
</evidence>
<evidence type="ECO:0000313" key="3">
    <source>
        <dbReference type="EMBL" id="QPT40397.1"/>
    </source>
</evidence>
<dbReference type="OrthoDB" id="8965982at2"/>
<dbReference type="EMBL" id="UGSB01000001">
    <property type="protein sequence ID" value="SUA50967.1"/>
    <property type="molecule type" value="Genomic_DNA"/>
</dbReference>
<name>A0A378XCW3_9BURK</name>
<dbReference type="RefSeq" id="WP_018574175.1">
    <property type="nucleotide sequence ID" value="NZ_CP065725.1"/>
</dbReference>